<evidence type="ECO:0000256" key="2">
    <source>
        <dbReference type="ARBA" id="ARBA00023002"/>
    </source>
</evidence>
<dbReference type="OrthoDB" id="37659at2759"/>
<proteinExistence type="inferred from homology"/>
<protein>
    <submittedName>
        <fullName evidence="5">Aste57867_4407 protein</fullName>
    </submittedName>
</protein>
<evidence type="ECO:0000313" key="5">
    <source>
        <dbReference type="EMBL" id="VFT81519.1"/>
    </source>
</evidence>
<dbReference type="Pfam" id="PF00106">
    <property type="entry name" value="adh_short"/>
    <property type="match status" value="1"/>
</dbReference>
<reference evidence="4" key="2">
    <citation type="submission" date="2019-06" db="EMBL/GenBank/DDBJ databases">
        <title>Genomics analysis of Aphanomyces spp. identifies a new class of oomycete effector associated with host adaptation.</title>
        <authorList>
            <person name="Gaulin E."/>
        </authorList>
    </citation>
    <scope>NUCLEOTIDE SEQUENCE</scope>
    <source>
        <strain evidence="4">CBS 578.67</strain>
    </source>
</reference>
<dbReference type="Proteomes" id="UP000332933">
    <property type="component" value="Unassembled WGS sequence"/>
</dbReference>
<dbReference type="PROSITE" id="PS00061">
    <property type="entry name" value="ADH_SHORT"/>
    <property type="match status" value="1"/>
</dbReference>
<organism evidence="5 6">
    <name type="scientific">Aphanomyces stellatus</name>
    <dbReference type="NCBI Taxonomy" id="120398"/>
    <lineage>
        <taxon>Eukaryota</taxon>
        <taxon>Sar</taxon>
        <taxon>Stramenopiles</taxon>
        <taxon>Oomycota</taxon>
        <taxon>Saprolegniomycetes</taxon>
        <taxon>Saprolegniales</taxon>
        <taxon>Verrucalvaceae</taxon>
        <taxon>Aphanomyces</taxon>
    </lineage>
</organism>
<evidence type="ECO:0000313" key="4">
    <source>
        <dbReference type="EMBL" id="KAF0713313.1"/>
    </source>
</evidence>
<dbReference type="AlphaFoldDB" id="A0A485KDV1"/>
<accession>A0A485KDV1</accession>
<dbReference type="EMBL" id="VJMH01001074">
    <property type="protein sequence ID" value="KAF0713313.1"/>
    <property type="molecule type" value="Genomic_DNA"/>
</dbReference>
<dbReference type="PANTHER" id="PTHR44229:SF4">
    <property type="entry name" value="15-HYDROXYPROSTAGLANDIN DEHYDROGENASE [NAD(+)]"/>
    <property type="match status" value="1"/>
</dbReference>
<dbReference type="EMBL" id="CAADRA010001074">
    <property type="protein sequence ID" value="VFT81519.1"/>
    <property type="molecule type" value="Genomic_DNA"/>
</dbReference>
<dbReference type="GO" id="GO:0016616">
    <property type="term" value="F:oxidoreductase activity, acting on the CH-OH group of donors, NAD or NADP as acceptor"/>
    <property type="evidence" value="ECO:0007669"/>
    <property type="project" value="TreeGrafter"/>
</dbReference>
<dbReference type="InterPro" id="IPR020904">
    <property type="entry name" value="Sc_DH/Rdtase_CS"/>
</dbReference>
<dbReference type="PRINTS" id="PR00081">
    <property type="entry name" value="GDHRDH"/>
</dbReference>
<reference evidence="5 6" key="1">
    <citation type="submission" date="2019-03" db="EMBL/GenBank/DDBJ databases">
        <authorList>
            <person name="Gaulin E."/>
            <person name="Dumas B."/>
        </authorList>
    </citation>
    <scope>NUCLEOTIDE SEQUENCE [LARGE SCALE GENOMIC DNA]</scope>
    <source>
        <strain evidence="5">CBS 568.67</strain>
    </source>
</reference>
<dbReference type="GO" id="GO:0005737">
    <property type="term" value="C:cytoplasm"/>
    <property type="evidence" value="ECO:0007669"/>
    <property type="project" value="TreeGrafter"/>
</dbReference>
<dbReference type="InterPro" id="IPR036291">
    <property type="entry name" value="NAD(P)-bd_dom_sf"/>
</dbReference>
<dbReference type="PANTHER" id="PTHR44229">
    <property type="entry name" value="15-HYDROXYPROSTAGLANDIN DEHYDROGENASE [NAD(+)]"/>
    <property type="match status" value="1"/>
</dbReference>
<dbReference type="PRINTS" id="PR00080">
    <property type="entry name" value="SDRFAMILY"/>
</dbReference>
<evidence type="ECO:0000256" key="1">
    <source>
        <dbReference type="ARBA" id="ARBA00006484"/>
    </source>
</evidence>
<name>A0A485KDV1_9STRA</name>
<keyword evidence="2" id="KW-0560">Oxidoreductase</keyword>
<sequence length="257" mass="27275">MHLADATAIVTGAARGLGLAFAQRILAAGGRVLLTDIDAAELAATGKSLHAEHPDRVHVQAQDVTEMDSFDAAFDTAARVFHPHHVNLLVNNAGMMLPLRQFFDKPGDTTWAKVIQVNLVSSMRGTQVALHRLASSKDRPAVVVNVSSMAGITPTPHVPEYSISKQGTVLLTNLLGKFSKRTNVRIVALCPSFADTDMGLLGSQGDKRALEMVGGMMTPAYVADAFVQCVTDTNNSGQALMVTPRLVAYATNGASKL</sequence>
<dbReference type="Gene3D" id="3.40.50.720">
    <property type="entry name" value="NAD(P)-binding Rossmann-like Domain"/>
    <property type="match status" value="1"/>
</dbReference>
<evidence type="ECO:0000256" key="3">
    <source>
        <dbReference type="RuleBase" id="RU000363"/>
    </source>
</evidence>
<keyword evidence="6" id="KW-1185">Reference proteome</keyword>
<comment type="similarity">
    <text evidence="1 3">Belongs to the short-chain dehydrogenases/reductases (SDR) family.</text>
</comment>
<evidence type="ECO:0000313" key="6">
    <source>
        <dbReference type="Proteomes" id="UP000332933"/>
    </source>
</evidence>
<dbReference type="InterPro" id="IPR002347">
    <property type="entry name" value="SDR_fam"/>
</dbReference>
<dbReference type="SUPFAM" id="SSF51735">
    <property type="entry name" value="NAD(P)-binding Rossmann-fold domains"/>
    <property type="match status" value="1"/>
</dbReference>
<gene>
    <name evidence="5" type="primary">Aste57867_4407</name>
    <name evidence="4" type="ORF">As57867_004395</name>
    <name evidence="5" type="ORF">ASTE57867_4407</name>
</gene>